<keyword evidence="9" id="KW-1185">Reference proteome</keyword>
<evidence type="ECO:0000256" key="6">
    <source>
        <dbReference type="PIRSR" id="PIRSR000097-3"/>
    </source>
</evidence>
<dbReference type="InterPro" id="IPR018170">
    <property type="entry name" value="Aldo/ket_reductase_CS"/>
</dbReference>
<dbReference type="PROSITE" id="PS00798">
    <property type="entry name" value="ALDOKETO_REDUCTASE_1"/>
    <property type="match status" value="1"/>
</dbReference>
<name>A0A397J659_9GLOM</name>
<dbReference type="FunFam" id="3.20.20.100:FF:000015">
    <property type="entry name" value="Oxidoreductase, aldo/keto reductase family"/>
    <property type="match status" value="1"/>
</dbReference>
<dbReference type="OrthoDB" id="416253at2759"/>
<dbReference type="PANTHER" id="PTHR43827">
    <property type="entry name" value="2,5-DIKETO-D-GLUCONIC ACID REDUCTASE"/>
    <property type="match status" value="1"/>
</dbReference>
<evidence type="ECO:0000256" key="5">
    <source>
        <dbReference type="PIRSR" id="PIRSR000097-2"/>
    </source>
</evidence>
<gene>
    <name evidence="8" type="ORF">Glove_137g145</name>
</gene>
<dbReference type="GO" id="GO:0016616">
    <property type="term" value="F:oxidoreductase activity, acting on the CH-OH group of donors, NAD or NADP as acceptor"/>
    <property type="evidence" value="ECO:0007669"/>
    <property type="project" value="UniProtKB-ARBA"/>
</dbReference>
<feature type="site" description="Lowers pKa of active site Tyr" evidence="6">
    <location>
        <position position="86"/>
    </location>
</feature>
<evidence type="ECO:0000256" key="4">
    <source>
        <dbReference type="PIRSR" id="PIRSR000097-1"/>
    </source>
</evidence>
<dbReference type="InterPro" id="IPR020471">
    <property type="entry name" value="AKR"/>
</dbReference>
<dbReference type="PRINTS" id="PR00069">
    <property type="entry name" value="ALDKETRDTASE"/>
</dbReference>
<organism evidence="8 9">
    <name type="scientific">Diversispora epigaea</name>
    <dbReference type="NCBI Taxonomy" id="1348612"/>
    <lineage>
        <taxon>Eukaryota</taxon>
        <taxon>Fungi</taxon>
        <taxon>Fungi incertae sedis</taxon>
        <taxon>Mucoromycota</taxon>
        <taxon>Glomeromycotina</taxon>
        <taxon>Glomeromycetes</taxon>
        <taxon>Diversisporales</taxon>
        <taxon>Diversisporaceae</taxon>
        <taxon>Diversispora</taxon>
    </lineage>
</organism>
<evidence type="ECO:0000259" key="7">
    <source>
        <dbReference type="Pfam" id="PF00248"/>
    </source>
</evidence>
<dbReference type="InterPro" id="IPR036812">
    <property type="entry name" value="NAD(P)_OxRdtase_dom_sf"/>
</dbReference>
<feature type="active site" description="Proton donor" evidence="4">
    <location>
        <position position="55"/>
    </location>
</feature>
<feature type="domain" description="NADP-dependent oxidoreductase" evidence="7">
    <location>
        <begin position="21"/>
        <end position="284"/>
    </location>
</feature>
<evidence type="ECO:0000256" key="3">
    <source>
        <dbReference type="ARBA" id="ARBA00023002"/>
    </source>
</evidence>
<dbReference type="STRING" id="1348612.A0A397J659"/>
<dbReference type="SUPFAM" id="SSF51430">
    <property type="entry name" value="NAD(P)-linked oxidoreductase"/>
    <property type="match status" value="1"/>
</dbReference>
<feature type="binding site" evidence="5">
    <location>
        <position position="119"/>
    </location>
    <ligand>
        <name>substrate</name>
    </ligand>
</feature>
<dbReference type="Gene3D" id="3.20.20.100">
    <property type="entry name" value="NADP-dependent oxidoreductase domain"/>
    <property type="match status" value="1"/>
</dbReference>
<dbReference type="Proteomes" id="UP000266861">
    <property type="component" value="Unassembled WGS sequence"/>
</dbReference>
<evidence type="ECO:0000313" key="9">
    <source>
        <dbReference type="Proteomes" id="UP000266861"/>
    </source>
</evidence>
<evidence type="ECO:0000313" key="8">
    <source>
        <dbReference type="EMBL" id="RHZ80300.1"/>
    </source>
</evidence>
<evidence type="ECO:0000256" key="2">
    <source>
        <dbReference type="ARBA" id="ARBA00022857"/>
    </source>
</evidence>
<sequence length="299" mass="34226">MSKMSTIPKFILNNGIEIPSLGFGTFRIQNSETIELAIKSAISSGYRLIDSAIGYRNEAMIGKTINGLIQDSSLGLKREDFFITSKLPPSHQGYDNCRREFLSSLARFNMDYLDLFLIHWPGTQKLQLSDPRNVENRKGSWKALEELYKEGKIRAIGVSNYTQKHLLELLSYCTVTPTVLQFELHPLLYQKDLIDLCKQNNIQVQAYSSLGGGELVNGKMKIPIIDQIAQNHKVIPSQILLRWGYQHEAIVIPKSIRPEKIKENINIFQFELTEEEMESLNSLSNLYPKRFCWDPTDVI</sequence>
<dbReference type="PIRSF" id="PIRSF000097">
    <property type="entry name" value="AKR"/>
    <property type="match status" value="1"/>
</dbReference>
<keyword evidence="3" id="KW-0560">Oxidoreductase</keyword>
<comment type="caution">
    <text evidence="8">The sequence shown here is derived from an EMBL/GenBank/DDBJ whole genome shotgun (WGS) entry which is preliminary data.</text>
</comment>
<dbReference type="PROSITE" id="PS00062">
    <property type="entry name" value="ALDOKETO_REDUCTASE_2"/>
    <property type="match status" value="1"/>
</dbReference>
<dbReference type="EMBL" id="PQFF01000128">
    <property type="protein sequence ID" value="RHZ80300.1"/>
    <property type="molecule type" value="Genomic_DNA"/>
</dbReference>
<dbReference type="AlphaFoldDB" id="A0A397J659"/>
<proteinExistence type="inferred from homology"/>
<reference evidence="8 9" key="1">
    <citation type="submission" date="2018-08" db="EMBL/GenBank/DDBJ databases">
        <title>Genome and evolution of the arbuscular mycorrhizal fungus Diversispora epigaea (formerly Glomus versiforme) and its bacterial endosymbionts.</title>
        <authorList>
            <person name="Sun X."/>
            <person name="Fei Z."/>
            <person name="Harrison M."/>
        </authorList>
    </citation>
    <scope>NUCLEOTIDE SEQUENCE [LARGE SCALE GENOMIC DNA]</scope>
    <source>
        <strain evidence="8 9">IT104</strain>
    </source>
</reference>
<comment type="similarity">
    <text evidence="1">Belongs to the aldo/keto reductase family.</text>
</comment>
<protein>
    <recommendedName>
        <fullName evidence="7">NADP-dependent oxidoreductase domain-containing protein</fullName>
    </recommendedName>
</protein>
<evidence type="ECO:0000256" key="1">
    <source>
        <dbReference type="ARBA" id="ARBA00007905"/>
    </source>
</evidence>
<dbReference type="InterPro" id="IPR023210">
    <property type="entry name" value="NADP_OxRdtase_dom"/>
</dbReference>
<accession>A0A397J659</accession>
<dbReference type="PANTHER" id="PTHR43827:SF3">
    <property type="entry name" value="NADP-DEPENDENT OXIDOREDUCTASE DOMAIN-CONTAINING PROTEIN"/>
    <property type="match status" value="1"/>
</dbReference>
<dbReference type="Pfam" id="PF00248">
    <property type="entry name" value="Aldo_ket_red"/>
    <property type="match status" value="1"/>
</dbReference>
<keyword evidence="2" id="KW-0521">NADP</keyword>
<dbReference type="CDD" id="cd19136">
    <property type="entry name" value="AKR_DrGR-like"/>
    <property type="match status" value="1"/>
</dbReference>